<dbReference type="InterPro" id="IPR005133">
    <property type="entry name" value="PhaG_MnhG_YufB"/>
</dbReference>
<feature type="transmembrane region" description="Helical" evidence="5">
    <location>
        <begin position="6"/>
        <end position="28"/>
    </location>
</feature>
<protein>
    <submittedName>
        <fullName evidence="6">Na+/H+ antiporter subunit G</fullName>
    </submittedName>
</protein>
<feature type="region of interest" description="Disordered" evidence="4">
    <location>
        <begin position="113"/>
        <end position="132"/>
    </location>
</feature>
<comment type="similarity">
    <text evidence="2">Belongs to the CPA3 antiporters (TC 2.A.63) subunit G family.</text>
</comment>
<name>A0ABX0F734_9BACL</name>
<dbReference type="PANTHER" id="PTHR34703">
    <property type="entry name" value="ANTIPORTER SUBUNIT MNHG2-RELATED"/>
    <property type="match status" value="1"/>
</dbReference>
<reference evidence="6 7" key="1">
    <citation type="submission" date="2020-01" db="EMBL/GenBank/DDBJ databases">
        <title>Polyphasic characterisation and genomic insights into a novel alkali tolerant bacterium VR-M41.</title>
        <authorList>
            <person name="Vemuluri V.R."/>
        </authorList>
    </citation>
    <scope>NUCLEOTIDE SEQUENCE [LARGE SCALE GENOMIC DNA]</scope>
    <source>
        <strain evidence="6 7">VR-M41</strain>
    </source>
</reference>
<keyword evidence="5" id="KW-0812">Transmembrane</keyword>
<gene>
    <name evidence="6" type="ORF">GYN08_15735</name>
</gene>
<keyword evidence="3" id="KW-0813">Transport</keyword>
<comment type="subcellular location">
    <subcellularLocation>
        <location evidence="1">Membrane</location>
        <topology evidence="1">Multi-pass membrane protein</topology>
    </subcellularLocation>
</comment>
<keyword evidence="5" id="KW-0472">Membrane</keyword>
<keyword evidence="5" id="KW-1133">Transmembrane helix</keyword>
<sequence length="132" mass="14147">MATIVEWIAIVLALAGAVFCAISAVGLIRLPDVYLRSHAATKSAALGVLFVLLGAFLFFWAVDGEINAKLLLAIVFVFLTSPVAGHLNGRAAYRSGVKLWKGSVRDDFKEVLERGGKSGPDTVQEPEPPKRP</sequence>
<evidence type="ECO:0000256" key="2">
    <source>
        <dbReference type="ARBA" id="ARBA00008404"/>
    </source>
</evidence>
<dbReference type="Proteomes" id="UP000800303">
    <property type="component" value="Unassembled WGS sequence"/>
</dbReference>
<feature type="transmembrane region" description="Helical" evidence="5">
    <location>
        <begin position="68"/>
        <end position="88"/>
    </location>
</feature>
<dbReference type="Pfam" id="PF03334">
    <property type="entry name" value="PhaG_MnhG_YufB"/>
    <property type="match status" value="1"/>
</dbReference>
<accession>A0ABX0F734</accession>
<dbReference type="EMBL" id="JAAFGS010000005">
    <property type="protein sequence ID" value="NGZ76776.1"/>
    <property type="molecule type" value="Genomic_DNA"/>
</dbReference>
<dbReference type="NCBIfam" id="NF009314">
    <property type="entry name" value="PRK12674.1-2"/>
    <property type="match status" value="1"/>
</dbReference>
<keyword evidence="3" id="KW-0050">Antiport</keyword>
<proteinExistence type="inferred from homology"/>
<feature type="transmembrane region" description="Helical" evidence="5">
    <location>
        <begin position="40"/>
        <end position="62"/>
    </location>
</feature>
<evidence type="ECO:0000256" key="3">
    <source>
        <dbReference type="ARBA" id="ARBA00022449"/>
    </source>
</evidence>
<evidence type="ECO:0000313" key="7">
    <source>
        <dbReference type="Proteomes" id="UP000800303"/>
    </source>
</evidence>
<evidence type="ECO:0000256" key="5">
    <source>
        <dbReference type="SAM" id="Phobius"/>
    </source>
</evidence>
<evidence type="ECO:0000313" key="6">
    <source>
        <dbReference type="EMBL" id="NGZ76776.1"/>
    </source>
</evidence>
<organism evidence="6 7">
    <name type="scientific">Saccharibacillus alkalitolerans</name>
    <dbReference type="NCBI Taxonomy" id="2705290"/>
    <lineage>
        <taxon>Bacteria</taxon>
        <taxon>Bacillati</taxon>
        <taxon>Bacillota</taxon>
        <taxon>Bacilli</taxon>
        <taxon>Bacillales</taxon>
        <taxon>Paenibacillaceae</taxon>
        <taxon>Saccharibacillus</taxon>
    </lineage>
</organism>
<evidence type="ECO:0000256" key="4">
    <source>
        <dbReference type="SAM" id="MobiDB-lite"/>
    </source>
</evidence>
<keyword evidence="7" id="KW-1185">Reference proteome</keyword>
<evidence type="ECO:0000256" key="1">
    <source>
        <dbReference type="ARBA" id="ARBA00004141"/>
    </source>
</evidence>
<dbReference type="RefSeq" id="WP_166275944.1">
    <property type="nucleotide sequence ID" value="NZ_JAAFGS010000005.1"/>
</dbReference>
<dbReference type="NCBIfam" id="TIGR01300">
    <property type="entry name" value="CPA3_mnhG_phaG"/>
    <property type="match status" value="1"/>
</dbReference>
<dbReference type="PANTHER" id="PTHR34703:SF1">
    <property type="entry name" value="ANTIPORTER SUBUNIT MNHG2-RELATED"/>
    <property type="match status" value="1"/>
</dbReference>
<comment type="caution">
    <text evidence="6">The sequence shown here is derived from an EMBL/GenBank/DDBJ whole genome shotgun (WGS) entry which is preliminary data.</text>
</comment>